<keyword evidence="3" id="KW-1185">Reference proteome</keyword>
<feature type="transmembrane region" description="Helical" evidence="1">
    <location>
        <begin position="394"/>
        <end position="413"/>
    </location>
</feature>
<sequence length="468" mass="55398">MENQEPDYDLFEHLGEYLKKETLIDSKEESEKENFCNNEENSALKSNQAVQLCKKFVKYFEILNSAYDDAENSSTFKKYPEYLNYWLNHKLRSISLPEDDTPKFYQNIQENYKECQTKGKLNDKIYQIKKINFNRMNVLYELYKIYYQLKNNSNLECHNYHEKCKENYNLALNKCYSDDEKICNSLKRFTIFYNAIRSSKLSFCSKEGLPILPKFELPKSSDRINFTNKIAYRLIKKSKSFSEDGLLNISDSNYPKLKQLLSLNYNMLLENNDDINKCNIMEILYEFIKYCNENRNIPSLNSFIKEFFQDFYNGIKGEYEIIYEECSTKTSEKSYCSKYNELDKQLNVDLYSIKDTIQTQLENKTKSSQHLDSQGLSDGASLYVRGEDNILSNITPIMVGVVVGILFFLFLLYKFTPIGSWLHRTFLRKEDIMYNDDEENIQNLLENNPYYDNYNSQNGKIHLPYNAS</sequence>
<proteinExistence type="predicted"/>
<keyword evidence="1" id="KW-1133">Transmembrane helix</keyword>
<evidence type="ECO:0000313" key="3">
    <source>
        <dbReference type="Proteomes" id="UP000242942"/>
    </source>
</evidence>
<gene>
    <name evidence="2" type="primary">PocGH01_00170000</name>
    <name evidence="2" type="ORF">POCGH01_00170000</name>
</gene>
<dbReference type="Pfam" id="PF05795">
    <property type="entry name" value="Plasmodium_Vir"/>
    <property type="match status" value="1"/>
</dbReference>
<dbReference type="Proteomes" id="UP000242942">
    <property type="component" value="Unassembled WGS sequence"/>
</dbReference>
<dbReference type="EMBL" id="FLRI01000305">
    <property type="protein sequence ID" value="SBT84071.1"/>
    <property type="molecule type" value="Genomic_DNA"/>
</dbReference>
<dbReference type="VEuPathDB" id="PlasmoDB:PocGH01_00170000"/>
<protein>
    <submittedName>
        <fullName evidence="2">PIR protein</fullName>
    </submittedName>
</protein>
<organism evidence="2 3">
    <name type="scientific">Plasmodium ovale</name>
    <name type="common">malaria parasite P. ovale</name>
    <dbReference type="NCBI Taxonomy" id="36330"/>
    <lineage>
        <taxon>Eukaryota</taxon>
        <taxon>Sar</taxon>
        <taxon>Alveolata</taxon>
        <taxon>Apicomplexa</taxon>
        <taxon>Aconoidasida</taxon>
        <taxon>Haemosporida</taxon>
        <taxon>Plasmodiidae</taxon>
        <taxon>Plasmodium</taxon>
        <taxon>Plasmodium (Plasmodium)</taxon>
    </lineage>
</organism>
<keyword evidence="1" id="KW-0812">Transmembrane</keyword>
<evidence type="ECO:0000256" key="1">
    <source>
        <dbReference type="SAM" id="Phobius"/>
    </source>
</evidence>
<dbReference type="InterPro" id="IPR008780">
    <property type="entry name" value="Plasmodium_Vir"/>
</dbReference>
<dbReference type="OrthoDB" id="382559at2759"/>
<reference evidence="2 3" key="1">
    <citation type="submission" date="2016-06" db="EMBL/GenBank/DDBJ databases">
        <authorList>
            <consortium name="Pathogen Informatics"/>
        </authorList>
    </citation>
    <scope>NUCLEOTIDE SEQUENCE [LARGE SCALE GENOMIC DNA]</scope>
    <source>
        <strain evidence="2">PocGH01</strain>
    </source>
</reference>
<evidence type="ECO:0000313" key="2">
    <source>
        <dbReference type="EMBL" id="SBT84071.1"/>
    </source>
</evidence>
<name>A0A1D3JEC1_PLAOA</name>
<accession>A0A1D3JEC1</accession>
<dbReference type="VEuPathDB" id="PlasmoDB:POWCR01_000192200"/>
<keyword evidence="1" id="KW-0472">Membrane</keyword>
<dbReference type="AlphaFoldDB" id="A0A1D3JEC1"/>